<gene>
    <name evidence="1" type="ORF">RKE40_24280</name>
</gene>
<dbReference type="RefSeq" id="WP_316020772.1">
    <property type="nucleotide sequence ID" value="NZ_JAWDID010000056.1"/>
</dbReference>
<comment type="caution">
    <text evidence="1">The sequence shown here is derived from an EMBL/GenBank/DDBJ whole genome shotgun (WGS) entry which is preliminary data.</text>
</comment>
<dbReference type="Proteomes" id="UP001254257">
    <property type="component" value="Unassembled WGS sequence"/>
</dbReference>
<evidence type="ECO:0008006" key="3">
    <source>
        <dbReference type="Google" id="ProtNLM"/>
    </source>
</evidence>
<proteinExistence type="predicted"/>
<organism evidence="1 2">
    <name type="scientific">Bosea rubneri</name>
    <dbReference type="NCBI Taxonomy" id="3075434"/>
    <lineage>
        <taxon>Bacteria</taxon>
        <taxon>Pseudomonadati</taxon>
        <taxon>Pseudomonadota</taxon>
        <taxon>Alphaproteobacteria</taxon>
        <taxon>Hyphomicrobiales</taxon>
        <taxon>Boseaceae</taxon>
        <taxon>Bosea</taxon>
    </lineage>
</organism>
<evidence type="ECO:0000313" key="2">
    <source>
        <dbReference type="Proteomes" id="UP001254257"/>
    </source>
</evidence>
<reference evidence="1 2" key="1">
    <citation type="submission" date="2023-09" db="EMBL/GenBank/DDBJ databases">
        <title>Whole genome shotgun sequencing (WGS) of Bosea sp. ZW T0_25, isolated from stored onions (Allium cepa).</title>
        <authorList>
            <person name="Stoll D.A."/>
            <person name="Huch M."/>
        </authorList>
    </citation>
    <scope>NUCLEOTIDE SEQUENCE [LARGE SCALE GENOMIC DNA]</scope>
    <source>
        <strain evidence="1 2">ZW T0_25</strain>
    </source>
</reference>
<sequence length="222" mass="25399">MLQDITGPDERAIAWDRIEQFIGYGRADAPVVFLGMEEGADNAKLLPDLLGRSFSGQYGEISRKGATQRTWSKMCHLMLRREGVECPTPAQRLAYQRERLGKHSGDTLVAELMPYPCQNATGWPKIYEPRFRTRREYLERMAPRRQAMLRDLFEAHPRELIVCYGKAHWGYYRGIFGAAPQSGQPIEIFDWRSTRVVMAPHFVSRSFNSAGQLDAFAATVLR</sequence>
<keyword evidence="2" id="KW-1185">Reference proteome</keyword>
<dbReference type="EMBL" id="JAWDID010000056">
    <property type="protein sequence ID" value="MDU0343026.1"/>
    <property type="molecule type" value="Genomic_DNA"/>
</dbReference>
<accession>A0ABU3SEB3</accession>
<protein>
    <recommendedName>
        <fullName evidence="3">Uracil DNA glycosylase superfamily protein</fullName>
    </recommendedName>
</protein>
<name>A0ABU3SEB3_9HYPH</name>
<evidence type="ECO:0000313" key="1">
    <source>
        <dbReference type="EMBL" id="MDU0343026.1"/>
    </source>
</evidence>